<dbReference type="RefSeq" id="WP_136630773.1">
    <property type="nucleotide sequence ID" value="NZ_BGZI01000043.1"/>
</dbReference>
<evidence type="ECO:0000313" key="1">
    <source>
        <dbReference type="EMBL" id="GBO90458.1"/>
    </source>
</evidence>
<accession>A0A5M3Q5A8</accession>
<dbReference type="EMBL" id="BGZI01000043">
    <property type="protein sequence ID" value="GBO90458.1"/>
    <property type="molecule type" value="Genomic_DNA"/>
</dbReference>
<evidence type="ECO:0000313" key="2">
    <source>
        <dbReference type="Proteomes" id="UP000387223"/>
    </source>
</evidence>
<dbReference type="Proteomes" id="UP000387223">
    <property type="component" value="Unassembled WGS sequence"/>
</dbReference>
<organism evidence="1 2">
    <name type="scientific">Marinobacter salsuginis</name>
    <dbReference type="NCBI Taxonomy" id="418719"/>
    <lineage>
        <taxon>Bacteria</taxon>
        <taxon>Pseudomonadati</taxon>
        <taxon>Pseudomonadota</taxon>
        <taxon>Gammaproteobacteria</taxon>
        <taxon>Pseudomonadales</taxon>
        <taxon>Marinobacteraceae</taxon>
        <taxon>Marinobacter</taxon>
    </lineage>
</organism>
<sequence length="114" mass="13120">MTDATQPLFNDPWSSQEYAARCALDVGDNWKIRSVFRGVHPMLEDRIIELEHDKALEDDQKWAELDATSGPVAWLPEGWILVVMYDEENPQDLKTGFVNVDKYMRKPAEASNDH</sequence>
<comment type="caution">
    <text evidence="1">The sequence shown here is derived from an EMBL/GenBank/DDBJ whole genome shotgun (WGS) entry which is preliminary data.</text>
</comment>
<protein>
    <submittedName>
        <fullName evidence="1">Uncharacterized protein</fullName>
    </submittedName>
</protein>
<reference evidence="1 2" key="1">
    <citation type="journal article" date="2019" name="J. Gen. Appl. Microbiol.">
        <title>Aerobic degradation of cis-dichloroethene by the marine bacterium Marinobacter salsuginis strain 5N-3.</title>
        <authorList>
            <person name="Inoue Y."/>
            <person name="Fukunaga Y."/>
            <person name="Katsumata H."/>
            <person name="Ohji S."/>
            <person name="Hosoyama A."/>
            <person name="Mori K."/>
            <person name="Ando K."/>
        </authorList>
    </citation>
    <scope>NUCLEOTIDE SEQUENCE [LARGE SCALE GENOMIC DNA]</scope>
    <source>
        <strain evidence="1 2">NBRC 109114</strain>
    </source>
</reference>
<gene>
    <name evidence="1" type="ORF">MSSD14B_41260</name>
</gene>
<proteinExistence type="predicted"/>
<name>A0A5M3Q5A8_9GAMM</name>
<dbReference type="AlphaFoldDB" id="A0A5M3Q5A8"/>